<proteinExistence type="predicted"/>
<dbReference type="Proteomes" id="UP001595443">
    <property type="component" value="Unassembled WGS sequence"/>
</dbReference>
<organism evidence="2 3">
    <name type="scientific">Acidimangrovimonas pyrenivorans</name>
    <dbReference type="NCBI Taxonomy" id="2030798"/>
    <lineage>
        <taxon>Bacteria</taxon>
        <taxon>Pseudomonadati</taxon>
        <taxon>Pseudomonadota</taxon>
        <taxon>Alphaproteobacteria</taxon>
        <taxon>Rhodobacterales</taxon>
        <taxon>Paracoccaceae</taxon>
        <taxon>Acidimangrovimonas</taxon>
    </lineage>
</organism>
<name>A0ABV7AKV5_9RHOB</name>
<reference evidence="3" key="1">
    <citation type="journal article" date="2019" name="Int. J. Syst. Evol. Microbiol.">
        <title>The Global Catalogue of Microorganisms (GCM) 10K type strain sequencing project: providing services to taxonomists for standard genome sequencing and annotation.</title>
        <authorList>
            <consortium name="The Broad Institute Genomics Platform"/>
            <consortium name="The Broad Institute Genome Sequencing Center for Infectious Disease"/>
            <person name="Wu L."/>
            <person name="Ma J."/>
        </authorList>
    </citation>
    <scope>NUCLEOTIDE SEQUENCE [LARGE SCALE GENOMIC DNA]</scope>
    <source>
        <strain evidence="3">KCTC 62192</strain>
    </source>
</reference>
<dbReference type="EMBL" id="JBHRSK010000013">
    <property type="protein sequence ID" value="MFC2969475.1"/>
    <property type="molecule type" value="Genomic_DNA"/>
</dbReference>
<keyword evidence="3" id="KW-1185">Reference proteome</keyword>
<accession>A0ABV7AKV5</accession>
<protein>
    <submittedName>
        <fullName evidence="2">Uncharacterized protein</fullName>
    </submittedName>
</protein>
<evidence type="ECO:0000313" key="3">
    <source>
        <dbReference type="Proteomes" id="UP001595443"/>
    </source>
</evidence>
<feature type="region of interest" description="Disordered" evidence="1">
    <location>
        <begin position="206"/>
        <end position="232"/>
    </location>
</feature>
<gene>
    <name evidence="2" type="ORF">ACFOES_15345</name>
</gene>
<evidence type="ECO:0000256" key="1">
    <source>
        <dbReference type="SAM" id="MobiDB-lite"/>
    </source>
</evidence>
<sequence length="360" mass="41025">MPEIDEWSFERQSDRLYFHFDVSEHFLKLETFIRTAESASRVIGALNAELFDGTLDYEIIVLPPEPGTFLSKLAIFVTSIGSVFAFVNSDVGSAYIEGLTGKPSVYWAKQVGETSHDLLEKGKVALEAEQPPTSVTPPVPKDTSEQCRVGAQLVTDMARGVLEKDPIKLRLLGIDGDDRMIDALEARGDFYRACIDDREVKRIGFTPEGDFPIPRNSFPERAQKPERKEKEDEPLPWMLAIENVRVTSPNWERDDQKARQWKGKDSVRRECFFVIEDAEFWFHVKRKDLIVDVLDNLKVQWAYQVVGKRIKNRRVLRVLEFNGEKLADPLSDDAVRAMLGQFTNAETPPANGDLFDDTDR</sequence>
<comment type="caution">
    <text evidence="2">The sequence shown here is derived from an EMBL/GenBank/DDBJ whole genome shotgun (WGS) entry which is preliminary data.</text>
</comment>
<feature type="compositionally biased region" description="Basic and acidic residues" evidence="1">
    <location>
        <begin position="221"/>
        <end position="232"/>
    </location>
</feature>
<dbReference type="RefSeq" id="WP_377834184.1">
    <property type="nucleotide sequence ID" value="NZ_JBHRSK010000013.1"/>
</dbReference>
<evidence type="ECO:0000313" key="2">
    <source>
        <dbReference type="EMBL" id="MFC2969475.1"/>
    </source>
</evidence>